<keyword evidence="4" id="KW-1185">Reference proteome</keyword>
<dbReference type="Pfam" id="PF05065">
    <property type="entry name" value="Phage_capsid"/>
    <property type="match status" value="1"/>
</dbReference>
<dbReference type="Gene3D" id="3.30.2400.10">
    <property type="entry name" value="Major capsid protein gp5"/>
    <property type="match status" value="1"/>
</dbReference>
<evidence type="ECO:0000313" key="3">
    <source>
        <dbReference type="EMBL" id="BBX04312.1"/>
    </source>
</evidence>
<proteinExistence type="predicted"/>
<dbReference type="Gene3D" id="3.30.2320.10">
    <property type="entry name" value="hypothetical protein PF0899 domain"/>
    <property type="match status" value="1"/>
</dbReference>
<dbReference type="RefSeq" id="WP_083153987.1">
    <property type="nucleotide sequence ID" value="NZ_AP022560.1"/>
</dbReference>
<evidence type="ECO:0000313" key="4">
    <source>
        <dbReference type="Proteomes" id="UP000466681"/>
    </source>
</evidence>
<sequence>MALTNVKTGTGFTQVAGAYTPEDLGSLVDVALKGESAAARAFTVTSTDRDQVRYPKLTGNPDVAHYAELDLIQLDDPETDEVVVPIYRTAGATRQSRELADDSTPDTAELVGRALTQQIIRSVDAAALGNTTAKGPNGLLSTSYTEVDTTDGLTSLDPFISAVFAAQANQGEVTSWIMHPEKAEVLSKLKKQTTGSNEPLIEIVQDGFRILGRPVILSTAVDTDTDFWGISKAHNVLVIRTGTSVERSTQSAFLNYAVDVMANFRYGIGFLHEAANVRGYAVPDEG</sequence>
<organism evidence="3 4">
    <name type="scientific">Mycolicibacterium moriokaense</name>
    <dbReference type="NCBI Taxonomy" id="39691"/>
    <lineage>
        <taxon>Bacteria</taxon>
        <taxon>Bacillati</taxon>
        <taxon>Actinomycetota</taxon>
        <taxon>Actinomycetes</taxon>
        <taxon>Mycobacteriales</taxon>
        <taxon>Mycobacteriaceae</taxon>
        <taxon>Mycolicibacterium</taxon>
    </lineage>
</organism>
<dbReference type="Proteomes" id="UP000466681">
    <property type="component" value="Chromosome"/>
</dbReference>
<dbReference type="InterPro" id="IPR024455">
    <property type="entry name" value="Phage_capsid"/>
</dbReference>
<feature type="domain" description="Phage capsid-like C-terminal" evidence="2">
    <location>
        <begin position="21"/>
        <end position="275"/>
    </location>
</feature>
<dbReference type="NCBIfam" id="TIGR01554">
    <property type="entry name" value="major_cap_HK97"/>
    <property type="match status" value="1"/>
</dbReference>
<evidence type="ECO:0000256" key="1">
    <source>
        <dbReference type="ARBA" id="ARBA00004328"/>
    </source>
</evidence>
<name>A0AAD1HF80_9MYCO</name>
<dbReference type="InterPro" id="IPR054612">
    <property type="entry name" value="Phage_capsid-like_C"/>
</dbReference>
<comment type="subcellular location">
    <subcellularLocation>
        <location evidence="1">Virion</location>
    </subcellularLocation>
</comment>
<dbReference type="EMBL" id="AP022560">
    <property type="protein sequence ID" value="BBX04312.1"/>
    <property type="molecule type" value="Genomic_DNA"/>
</dbReference>
<accession>A0AAD1HF80</accession>
<dbReference type="AlphaFoldDB" id="A0AAD1HF80"/>
<gene>
    <name evidence="3" type="ORF">MMOR_52480</name>
</gene>
<protein>
    <recommendedName>
        <fullName evidence="2">Phage capsid-like C-terminal domain-containing protein</fullName>
    </recommendedName>
</protein>
<dbReference type="SUPFAM" id="SSF56563">
    <property type="entry name" value="Major capsid protein gp5"/>
    <property type="match status" value="1"/>
</dbReference>
<dbReference type="KEGG" id="mmor:MMOR_52480"/>
<reference evidence="3 4" key="1">
    <citation type="journal article" date="2019" name="Emerg. Microbes Infect.">
        <title>Comprehensive subspecies identification of 175 nontuberculous mycobacteria species based on 7547 genomic profiles.</title>
        <authorList>
            <person name="Matsumoto Y."/>
            <person name="Kinjo T."/>
            <person name="Motooka D."/>
            <person name="Nabeya D."/>
            <person name="Jung N."/>
            <person name="Uechi K."/>
            <person name="Horii T."/>
            <person name="Iida T."/>
            <person name="Fujita J."/>
            <person name="Nakamura S."/>
        </authorList>
    </citation>
    <scope>NUCLEOTIDE SEQUENCE [LARGE SCALE GENOMIC DNA]</scope>
    <source>
        <strain evidence="3 4">JCM 6375</strain>
    </source>
</reference>
<evidence type="ECO:0000259" key="2">
    <source>
        <dbReference type="Pfam" id="PF05065"/>
    </source>
</evidence>